<organism evidence="3 4">
    <name type="scientific">Vitis rotundifolia</name>
    <name type="common">Muscadine grape</name>
    <dbReference type="NCBI Taxonomy" id="103349"/>
    <lineage>
        <taxon>Eukaryota</taxon>
        <taxon>Viridiplantae</taxon>
        <taxon>Streptophyta</taxon>
        <taxon>Embryophyta</taxon>
        <taxon>Tracheophyta</taxon>
        <taxon>Spermatophyta</taxon>
        <taxon>Magnoliopsida</taxon>
        <taxon>eudicotyledons</taxon>
        <taxon>Gunneridae</taxon>
        <taxon>Pentapetalae</taxon>
        <taxon>rosids</taxon>
        <taxon>Vitales</taxon>
        <taxon>Vitaceae</taxon>
        <taxon>Viteae</taxon>
        <taxon>Vitis</taxon>
    </lineage>
</organism>
<feature type="compositionally biased region" description="Acidic residues" evidence="1">
    <location>
        <begin position="383"/>
        <end position="398"/>
    </location>
</feature>
<dbReference type="PANTHER" id="PTHR16019:SF5">
    <property type="entry name" value="BSD DOMAIN-CONTAINING PROTEIN 1"/>
    <property type="match status" value="1"/>
</dbReference>
<dbReference type="AlphaFoldDB" id="A0AA39A5D1"/>
<sequence>MNFFKSVFADDPEPASDPPHSAAHPDPGDDEPNHRNPNPNAVWSFGGLIKTLASKSESVIESYRRDIEEFGTGLKKETAVIRDVASRAVKDLPASLEAGASVAQDSLESVGQAIDDIGSSVWRGTAEIITHGRDALLAAEEHDIDSASDSSSQQLSSQSLSSQRYSRFDVQLRAIQCDENTYREEPEDLDGFSKWKLGFVLEDKSAEIENLSEANGVMGEIYSKVVPNVVDHYTFWSRYFYRVHKLQLVEDARANLVKRAIAGDEDEDLSWDIDDDEDDKEKSNGSGDIDDDEDDKDKSNGSELKRELNEANSSESVMEQKIVENSQLEESLKKGVVHEQAPDERVNSDGRSDSDKSETKSEKMISEGRTDSVSIVSSPPSLPEEEDLGWDEIEDIGSIDESKVGVSGSPANKADLRKRLSAAEEDEDLTWDIEDDDEPAKS</sequence>
<feature type="compositionally biased region" description="Basic and acidic residues" evidence="1">
    <location>
        <begin position="296"/>
        <end position="309"/>
    </location>
</feature>
<dbReference type="Pfam" id="PF03909">
    <property type="entry name" value="BSD"/>
    <property type="match status" value="1"/>
</dbReference>
<evidence type="ECO:0000313" key="3">
    <source>
        <dbReference type="EMBL" id="KAJ9700184.1"/>
    </source>
</evidence>
<dbReference type="EMBL" id="JARBHA010000005">
    <property type="protein sequence ID" value="KAJ9700184.1"/>
    <property type="molecule type" value="Genomic_DNA"/>
</dbReference>
<accession>A0AA39A5D1</accession>
<dbReference type="InterPro" id="IPR051494">
    <property type="entry name" value="BSD_domain-containing"/>
</dbReference>
<feature type="region of interest" description="Disordered" evidence="1">
    <location>
        <begin position="1"/>
        <end position="41"/>
    </location>
</feature>
<keyword evidence="4" id="KW-1185">Reference proteome</keyword>
<reference evidence="3 4" key="1">
    <citation type="journal article" date="2023" name="BMC Biotechnol.">
        <title>Vitis rotundifolia cv Carlos genome sequencing.</title>
        <authorList>
            <person name="Huff M."/>
            <person name="Hulse-Kemp A."/>
            <person name="Scheffler B."/>
            <person name="Youngblood R."/>
            <person name="Simpson S."/>
            <person name="Babiker E."/>
            <person name="Staton M."/>
        </authorList>
    </citation>
    <scope>NUCLEOTIDE SEQUENCE [LARGE SCALE GENOMIC DNA]</scope>
    <source>
        <tissue evidence="3">Leaf</tissue>
    </source>
</reference>
<name>A0AA39A5D1_VITRO</name>
<dbReference type="PANTHER" id="PTHR16019">
    <property type="entry name" value="SYNAPSE-ASSOCIATED PROTEIN"/>
    <property type="match status" value="1"/>
</dbReference>
<feature type="region of interest" description="Disordered" evidence="1">
    <location>
        <begin position="269"/>
        <end position="442"/>
    </location>
</feature>
<dbReference type="GO" id="GO:0005737">
    <property type="term" value="C:cytoplasm"/>
    <property type="evidence" value="ECO:0007669"/>
    <property type="project" value="TreeGrafter"/>
</dbReference>
<feature type="compositionally biased region" description="Acidic residues" evidence="1">
    <location>
        <begin position="423"/>
        <end position="442"/>
    </location>
</feature>
<protein>
    <recommendedName>
        <fullName evidence="2">BSD domain-containing protein</fullName>
    </recommendedName>
</protein>
<evidence type="ECO:0000313" key="4">
    <source>
        <dbReference type="Proteomes" id="UP001168098"/>
    </source>
</evidence>
<feature type="compositionally biased region" description="Acidic residues" evidence="1">
    <location>
        <begin position="269"/>
        <end position="279"/>
    </location>
</feature>
<dbReference type="Gene3D" id="1.10.3970.10">
    <property type="entry name" value="BSD domain"/>
    <property type="match status" value="1"/>
</dbReference>
<evidence type="ECO:0000256" key="1">
    <source>
        <dbReference type="SAM" id="MobiDB-lite"/>
    </source>
</evidence>
<dbReference type="InterPro" id="IPR035925">
    <property type="entry name" value="BSD_dom_sf"/>
</dbReference>
<evidence type="ECO:0000259" key="2">
    <source>
        <dbReference type="PROSITE" id="PS50858"/>
    </source>
</evidence>
<feature type="domain" description="BSD" evidence="2">
    <location>
        <begin position="195"/>
        <end position="247"/>
    </location>
</feature>
<gene>
    <name evidence="3" type="ORF">PVL29_005823</name>
</gene>
<proteinExistence type="predicted"/>
<dbReference type="PROSITE" id="PS50858">
    <property type="entry name" value="BSD"/>
    <property type="match status" value="1"/>
</dbReference>
<feature type="compositionally biased region" description="Basic and acidic residues" evidence="1">
    <location>
        <begin position="330"/>
        <end position="370"/>
    </location>
</feature>
<dbReference type="InterPro" id="IPR005607">
    <property type="entry name" value="BSD_dom"/>
</dbReference>
<dbReference type="SUPFAM" id="SSF140383">
    <property type="entry name" value="BSD domain-like"/>
    <property type="match status" value="1"/>
</dbReference>
<comment type="caution">
    <text evidence="3">The sequence shown here is derived from an EMBL/GenBank/DDBJ whole genome shotgun (WGS) entry which is preliminary data.</text>
</comment>
<feature type="compositionally biased region" description="Polar residues" evidence="1">
    <location>
        <begin position="310"/>
        <end position="329"/>
    </location>
</feature>
<dbReference type="SMART" id="SM00751">
    <property type="entry name" value="BSD"/>
    <property type="match status" value="1"/>
</dbReference>
<dbReference type="Proteomes" id="UP001168098">
    <property type="component" value="Unassembled WGS sequence"/>
</dbReference>